<dbReference type="OrthoDB" id="1807862at2"/>
<dbReference type="HOGENOM" id="CLU_107496_1_0_9"/>
<dbReference type="Proteomes" id="UP000001349">
    <property type="component" value="Chromosome"/>
</dbReference>
<organism evidence="3 4">
    <name type="scientific">Ruminiclostridium cellulolyticum (strain ATCC 35319 / DSM 5812 / JCM 6584 / H10)</name>
    <name type="common">Clostridium cellulolyticum</name>
    <dbReference type="NCBI Taxonomy" id="394503"/>
    <lineage>
        <taxon>Bacteria</taxon>
        <taxon>Bacillati</taxon>
        <taxon>Bacillota</taxon>
        <taxon>Clostridia</taxon>
        <taxon>Eubacteriales</taxon>
        <taxon>Oscillospiraceae</taxon>
        <taxon>Ruminiclostridium</taxon>
    </lineage>
</organism>
<evidence type="ECO:0000259" key="2">
    <source>
        <dbReference type="Pfam" id="PF25842"/>
    </source>
</evidence>
<sequence>MYHFYLGVFLVGVFYTIISLIISGISGAFHTNGDFGGTHMHGHGADGGHIPGGHVDVDTGGVHGSHSLDGSHGGDVPDASNSFFSWVGIIFNPLVAVSFLTVFGGIGITGTKFFSWSWVIVLVIALGSGILISALLYNLVAKPLYRSENTSDVSRESLLGVQAEVTTDILENGFGTIKYTVNSIRYTAPAKHIDNKSVKQGEKVFICKIESNIFYISELSEALI</sequence>
<evidence type="ECO:0000313" key="3">
    <source>
        <dbReference type="EMBL" id="ACL75735.1"/>
    </source>
</evidence>
<proteinExistence type="predicted"/>
<keyword evidence="1" id="KW-1133">Transmembrane helix</keyword>
<accession>B8I1D7</accession>
<dbReference type="KEGG" id="cce:Ccel_1381"/>
<dbReference type="Gene3D" id="2.40.50.140">
    <property type="entry name" value="Nucleic acid-binding proteins"/>
    <property type="match status" value="1"/>
</dbReference>
<feature type="domain" description="Membrane protein NfeD2 N-terminal transmembrane" evidence="2">
    <location>
        <begin position="88"/>
        <end position="149"/>
    </location>
</feature>
<dbReference type="InterPro" id="IPR058653">
    <property type="entry name" value="NfeD2_TM"/>
</dbReference>
<dbReference type="RefSeq" id="WP_015924881.1">
    <property type="nucleotide sequence ID" value="NC_011898.1"/>
</dbReference>
<evidence type="ECO:0000256" key="1">
    <source>
        <dbReference type="SAM" id="Phobius"/>
    </source>
</evidence>
<keyword evidence="1" id="KW-0812">Transmembrane</keyword>
<dbReference type="AlphaFoldDB" id="B8I1D7"/>
<dbReference type="EMBL" id="CP001348">
    <property type="protein sequence ID" value="ACL75735.1"/>
    <property type="molecule type" value="Genomic_DNA"/>
</dbReference>
<feature type="transmembrane region" description="Helical" evidence="1">
    <location>
        <begin position="83"/>
        <end position="106"/>
    </location>
</feature>
<dbReference type="Pfam" id="PF25842">
    <property type="entry name" value="NfeD_TM"/>
    <property type="match status" value="1"/>
</dbReference>
<reference evidence="3 4" key="1">
    <citation type="submission" date="2009-01" db="EMBL/GenBank/DDBJ databases">
        <title>Complete sequence of Clostridium cellulolyticum H10.</title>
        <authorList>
            <consortium name="US DOE Joint Genome Institute"/>
            <person name="Lucas S."/>
            <person name="Copeland A."/>
            <person name="Lapidus A."/>
            <person name="Glavina del Rio T."/>
            <person name="Dalin E."/>
            <person name="Tice H."/>
            <person name="Bruce D."/>
            <person name="Goodwin L."/>
            <person name="Pitluck S."/>
            <person name="Chertkov O."/>
            <person name="Saunders E."/>
            <person name="Brettin T."/>
            <person name="Detter J.C."/>
            <person name="Han C."/>
            <person name="Larimer F."/>
            <person name="Land M."/>
            <person name="Hauser L."/>
            <person name="Kyrpides N."/>
            <person name="Ivanova N."/>
            <person name="Zhou J."/>
            <person name="Richardson P."/>
        </authorList>
    </citation>
    <scope>NUCLEOTIDE SEQUENCE [LARGE SCALE GENOMIC DNA]</scope>
    <source>
        <strain evidence="4">ATCC 35319 / DSM 5812 / JCM 6584 / H10</strain>
    </source>
</reference>
<keyword evidence="4" id="KW-1185">Reference proteome</keyword>
<dbReference type="InterPro" id="IPR012340">
    <property type="entry name" value="NA-bd_OB-fold"/>
</dbReference>
<gene>
    <name evidence="3" type="ordered locus">Ccel_1381</name>
</gene>
<protein>
    <recommendedName>
        <fullName evidence="2">Membrane protein NfeD2 N-terminal transmembrane domain-containing protein</fullName>
    </recommendedName>
</protein>
<feature type="transmembrane region" description="Helical" evidence="1">
    <location>
        <begin position="7"/>
        <end position="29"/>
    </location>
</feature>
<keyword evidence="1" id="KW-0472">Membrane</keyword>
<evidence type="ECO:0000313" key="4">
    <source>
        <dbReference type="Proteomes" id="UP000001349"/>
    </source>
</evidence>
<name>B8I1D7_RUMCH</name>
<feature type="transmembrane region" description="Helical" evidence="1">
    <location>
        <begin position="118"/>
        <end position="140"/>
    </location>
</feature>
<dbReference type="eggNOG" id="COG1585">
    <property type="taxonomic scope" value="Bacteria"/>
</dbReference>
<dbReference type="STRING" id="394503.Ccel_1381"/>